<reference evidence="3" key="1">
    <citation type="submission" date="2021-12" db="EMBL/GenBank/DDBJ databases">
        <authorList>
            <person name="King R."/>
        </authorList>
    </citation>
    <scope>NUCLEOTIDE SEQUENCE</scope>
</reference>
<sequence>MSHQGHSCEGDHDHDDTPEMGIQYSLYEKIDMDAVECLNEQIDGSGKTIFKPWEERLDVSKFVESDADAELLFNIPFTANIKLKGVLVIGGEGGHQPARMRLFKNRPNMTFDDVGCAADQEFDFPNDNNGVLEYSTMVVKFSSVTHLSIHFPSNYGADTTKIYYIGLRGEYTKAHNHGVTICMYESRPQVSDHKVKDESLLSRQVQ</sequence>
<dbReference type="KEGG" id="btab:109033608"/>
<dbReference type="FunFam" id="2.60.120.470:FF:000002">
    <property type="entry name" value="PITH domain-containing protein 1"/>
    <property type="match status" value="1"/>
</dbReference>
<organism evidence="3 4">
    <name type="scientific">Bemisia tabaci</name>
    <name type="common">Sweetpotato whitefly</name>
    <name type="synonym">Aleurodes tabaci</name>
    <dbReference type="NCBI Taxonomy" id="7038"/>
    <lineage>
        <taxon>Eukaryota</taxon>
        <taxon>Metazoa</taxon>
        <taxon>Ecdysozoa</taxon>
        <taxon>Arthropoda</taxon>
        <taxon>Hexapoda</taxon>
        <taxon>Insecta</taxon>
        <taxon>Pterygota</taxon>
        <taxon>Neoptera</taxon>
        <taxon>Paraneoptera</taxon>
        <taxon>Hemiptera</taxon>
        <taxon>Sternorrhyncha</taxon>
        <taxon>Aleyrodoidea</taxon>
        <taxon>Aleyrodidae</taxon>
        <taxon>Aleyrodinae</taxon>
        <taxon>Bemisia</taxon>
    </lineage>
</organism>
<dbReference type="Gene3D" id="2.60.120.470">
    <property type="entry name" value="PITH domain"/>
    <property type="match status" value="1"/>
</dbReference>
<dbReference type="InterPro" id="IPR010400">
    <property type="entry name" value="PITH_dom"/>
</dbReference>
<protein>
    <recommendedName>
        <fullName evidence="2">PITH domain-containing protein</fullName>
    </recommendedName>
</protein>
<dbReference type="GO" id="GO:0005634">
    <property type="term" value="C:nucleus"/>
    <property type="evidence" value="ECO:0007669"/>
    <property type="project" value="TreeGrafter"/>
</dbReference>
<dbReference type="GO" id="GO:0080090">
    <property type="term" value="P:regulation of primary metabolic process"/>
    <property type="evidence" value="ECO:0007669"/>
    <property type="project" value="UniProtKB-ARBA"/>
</dbReference>
<feature type="domain" description="PITH" evidence="2">
    <location>
        <begin position="15"/>
        <end position="187"/>
    </location>
</feature>
<dbReference type="InterPro" id="IPR045099">
    <property type="entry name" value="PITH1-like"/>
</dbReference>
<evidence type="ECO:0000313" key="4">
    <source>
        <dbReference type="Proteomes" id="UP001152759"/>
    </source>
</evidence>
<dbReference type="PANTHER" id="PTHR12175:SF1">
    <property type="entry name" value="PITH DOMAIN-CONTAINING PROTEIN 1"/>
    <property type="match status" value="1"/>
</dbReference>
<dbReference type="AlphaFoldDB" id="A0A9P0ADM4"/>
<dbReference type="InterPro" id="IPR008979">
    <property type="entry name" value="Galactose-bd-like_sf"/>
</dbReference>
<dbReference type="PROSITE" id="PS51532">
    <property type="entry name" value="PITH"/>
    <property type="match status" value="1"/>
</dbReference>
<gene>
    <name evidence="3" type="ORF">BEMITA_LOCUS7931</name>
</gene>
<dbReference type="Pfam" id="PF06201">
    <property type="entry name" value="PITH"/>
    <property type="match status" value="1"/>
</dbReference>
<dbReference type="EMBL" id="OU963865">
    <property type="protein sequence ID" value="CAH0389059.1"/>
    <property type="molecule type" value="Genomic_DNA"/>
</dbReference>
<accession>A0A9P0ADM4</accession>
<dbReference type="SUPFAM" id="SSF49785">
    <property type="entry name" value="Galactose-binding domain-like"/>
    <property type="match status" value="1"/>
</dbReference>
<comment type="similarity">
    <text evidence="1">Belongs to the PITHD1 family.</text>
</comment>
<dbReference type="PANTHER" id="PTHR12175">
    <property type="entry name" value="AD039 HT014 THIOREDOXIN FAMILY TRP26"/>
    <property type="match status" value="1"/>
</dbReference>
<dbReference type="InterPro" id="IPR037047">
    <property type="entry name" value="PITH_dom_sf"/>
</dbReference>
<dbReference type="GO" id="GO:0005737">
    <property type="term" value="C:cytoplasm"/>
    <property type="evidence" value="ECO:0007669"/>
    <property type="project" value="UniProtKB-ARBA"/>
</dbReference>
<proteinExistence type="inferred from homology"/>
<evidence type="ECO:0000259" key="2">
    <source>
        <dbReference type="PROSITE" id="PS51532"/>
    </source>
</evidence>
<dbReference type="Proteomes" id="UP001152759">
    <property type="component" value="Chromosome 4"/>
</dbReference>
<dbReference type="GO" id="GO:0045654">
    <property type="term" value="P:positive regulation of megakaryocyte differentiation"/>
    <property type="evidence" value="ECO:0007669"/>
    <property type="project" value="UniProtKB-ARBA"/>
</dbReference>
<evidence type="ECO:0000313" key="3">
    <source>
        <dbReference type="EMBL" id="CAH0389059.1"/>
    </source>
</evidence>
<dbReference type="OrthoDB" id="2635at2759"/>
<keyword evidence="4" id="KW-1185">Reference proteome</keyword>
<name>A0A9P0ADM4_BEMTA</name>
<dbReference type="GO" id="GO:0060255">
    <property type="term" value="P:regulation of macromolecule metabolic process"/>
    <property type="evidence" value="ECO:0007669"/>
    <property type="project" value="UniProtKB-ARBA"/>
</dbReference>
<evidence type="ECO:0000256" key="1">
    <source>
        <dbReference type="ARBA" id="ARBA00025788"/>
    </source>
</evidence>